<dbReference type="eggNOG" id="arCOG04568">
    <property type="taxonomic scope" value="Archaea"/>
</dbReference>
<dbReference type="Proteomes" id="UP000011680">
    <property type="component" value="Unassembled WGS sequence"/>
</dbReference>
<dbReference type="InterPro" id="IPR043931">
    <property type="entry name" value="DUF5779"/>
</dbReference>
<dbReference type="PATRIC" id="fig|1227457.3.peg.3517"/>
<dbReference type="Pfam" id="PF19091">
    <property type="entry name" value="DUF5779"/>
    <property type="match status" value="1"/>
</dbReference>
<name>M0MW54_9EURY</name>
<dbReference type="OrthoDB" id="311695at2157"/>
<protein>
    <submittedName>
        <fullName evidence="1">Uncharacterized protein</fullName>
    </submittedName>
</protein>
<keyword evidence="2" id="KW-1185">Reference proteome</keyword>
<proteinExistence type="predicted"/>
<accession>M0MW54</accession>
<evidence type="ECO:0000313" key="2">
    <source>
        <dbReference type="Proteomes" id="UP000011680"/>
    </source>
</evidence>
<reference evidence="1 2" key="1">
    <citation type="journal article" date="2014" name="PLoS Genet.">
        <title>Phylogenetically driven sequencing of extremely halophilic archaea reveals strategies for static and dynamic osmo-response.</title>
        <authorList>
            <person name="Becker E.A."/>
            <person name="Seitzer P.M."/>
            <person name="Tritt A."/>
            <person name="Larsen D."/>
            <person name="Krusor M."/>
            <person name="Yao A.I."/>
            <person name="Wu D."/>
            <person name="Madern D."/>
            <person name="Eisen J.A."/>
            <person name="Darling A.E."/>
            <person name="Facciotti M.T."/>
        </authorList>
    </citation>
    <scope>NUCLEOTIDE SEQUENCE [LARGE SCALE GENOMIC DNA]</scope>
    <source>
        <strain evidence="1 2">JCM 13552</strain>
    </source>
</reference>
<dbReference type="EMBL" id="AOMF01000172">
    <property type="protein sequence ID" value="EMA49972.1"/>
    <property type="molecule type" value="Genomic_DNA"/>
</dbReference>
<gene>
    <name evidence="1" type="ORF">C451_17998</name>
</gene>
<dbReference type="AlphaFoldDB" id="M0MW54"/>
<evidence type="ECO:0000313" key="1">
    <source>
        <dbReference type="EMBL" id="EMA49972.1"/>
    </source>
</evidence>
<sequence>MSEFDLDLQSVESEIEDENGGRTHRVVLGVLDGRTPSEEWIAEIADDAVLVLAVEGDLNRLASGFASDVREMGGELIHFRKFLLVTPPGVHIDTDRLD</sequence>
<comment type="caution">
    <text evidence="1">The sequence shown here is derived from an EMBL/GenBank/DDBJ whole genome shotgun (WGS) entry which is preliminary data.</text>
</comment>
<dbReference type="RefSeq" id="WP_007742659.1">
    <property type="nucleotide sequence ID" value="NZ_AOMF01000172.1"/>
</dbReference>
<organism evidence="1 2">
    <name type="scientific">Halococcus thailandensis JCM 13552</name>
    <dbReference type="NCBI Taxonomy" id="1227457"/>
    <lineage>
        <taxon>Archaea</taxon>
        <taxon>Methanobacteriati</taxon>
        <taxon>Methanobacteriota</taxon>
        <taxon>Stenosarchaea group</taxon>
        <taxon>Halobacteria</taxon>
        <taxon>Halobacteriales</taxon>
        <taxon>Halococcaceae</taxon>
        <taxon>Halococcus</taxon>
    </lineage>
</organism>